<dbReference type="AlphaFoldDB" id="A0A182S798"/>
<dbReference type="VEuPathDB" id="VectorBase:AMAM001097"/>
<evidence type="ECO:0000256" key="1">
    <source>
        <dbReference type="SAM" id="Phobius"/>
    </source>
</evidence>
<protein>
    <submittedName>
        <fullName evidence="2">Uncharacterized protein</fullName>
    </submittedName>
</protein>
<evidence type="ECO:0000313" key="3">
    <source>
        <dbReference type="Proteomes" id="UP000075901"/>
    </source>
</evidence>
<keyword evidence="1" id="KW-1133">Transmembrane helix</keyword>
<keyword evidence="3" id="KW-1185">Reference proteome</keyword>
<name>A0A182S798_9DIPT</name>
<keyword evidence="1" id="KW-0472">Membrane</keyword>
<reference evidence="3" key="1">
    <citation type="submission" date="2013-09" db="EMBL/GenBank/DDBJ databases">
        <title>The Genome Sequence of Anopheles maculatus species B.</title>
        <authorList>
            <consortium name="The Broad Institute Genomics Platform"/>
            <person name="Neafsey D.E."/>
            <person name="Besansky N."/>
            <person name="Howell P."/>
            <person name="Walton C."/>
            <person name="Young S.K."/>
            <person name="Zeng Q."/>
            <person name="Gargeya S."/>
            <person name="Fitzgerald M."/>
            <person name="Haas B."/>
            <person name="Abouelleil A."/>
            <person name="Allen A.W."/>
            <person name="Alvarado L."/>
            <person name="Arachchi H.M."/>
            <person name="Berlin A.M."/>
            <person name="Chapman S.B."/>
            <person name="Gainer-Dewar J."/>
            <person name="Goldberg J."/>
            <person name="Griggs A."/>
            <person name="Gujja S."/>
            <person name="Hansen M."/>
            <person name="Howarth C."/>
            <person name="Imamovic A."/>
            <person name="Ireland A."/>
            <person name="Larimer J."/>
            <person name="McCowan C."/>
            <person name="Murphy C."/>
            <person name="Pearson M."/>
            <person name="Poon T.W."/>
            <person name="Priest M."/>
            <person name="Roberts A."/>
            <person name="Saif S."/>
            <person name="Shea T."/>
            <person name="Sisk P."/>
            <person name="Sykes S."/>
            <person name="Wortman J."/>
            <person name="Nusbaum C."/>
            <person name="Birren B."/>
        </authorList>
    </citation>
    <scope>NUCLEOTIDE SEQUENCE [LARGE SCALE GENOMIC DNA]</scope>
    <source>
        <strain evidence="3">maculatus3</strain>
    </source>
</reference>
<accession>A0A182S798</accession>
<proteinExistence type="predicted"/>
<dbReference type="EnsemblMetazoa" id="AMAM001097-RA">
    <property type="protein sequence ID" value="AMAM001097-PA"/>
    <property type="gene ID" value="AMAM001097"/>
</dbReference>
<reference evidence="2" key="2">
    <citation type="submission" date="2020-05" db="UniProtKB">
        <authorList>
            <consortium name="EnsemblMetazoa"/>
        </authorList>
    </citation>
    <scope>IDENTIFICATION</scope>
    <source>
        <strain evidence="2">maculatus3</strain>
    </source>
</reference>
<evidence type="ECO:0000313" key="2">
    <source>
        <dbReference type="EnsemblMetazoa" id="AMAM001097-PA"/>
    </source>
</evidence>
<feature type="transmembrane region" description="Helical" evidence="1">
    <location>
        <begin position="15"/>
        <end position="36"/>
    </location>
</feature>
<organism evidence="2 3">
    <name type="scientific">Anopheles maculatus</name>
    <dbReference type="NCBI Taxonomy" id="74869"/>
    <lineage>
        <taxon>Eukaryota</taxon>
        <taxon>Metazoa</taxon>
        <taxon>Ecdysozoa</taxon>
        <taxon>Arthropoda</taxon>
        <taxon>Hexapoda</taxon>
        <taxon>Insecta</taxon>
        <taxon>Pterygota</taxon>
        <taxon>Neoptera</taxon>
        <taxon>Endopterygota</taxon>
        <taxon>Diptera</taxon>
        <taxon>Nematocera</taxon>
        <taxon>Culicoidea</taxon>
        <taxon>Culicidae</taxon>
        <taxon>Anophelinae</taxon>
        <taxon>Anopheles</taxon>
        <taxon>Anopheles maculatus group</taxon>
    </lineage>
</organism>
<dbReference type="Proteomes" id="UP000075901">
    <property type="component" value="Unassembled WGS sequence"/>
</dbReference>
<keyword evidence="1" id="KW-0812">Transmembrane</keyword>
<sequence>MLCFGGNFDNKNRRGIVLVVVMVLVVLFPMAFENGIPSQPKIKRRERSGMALQDMMPVRFSKPGPWVTDTPTKVITLLLTSPNSEPPIGNPLWSESLLLLAVRFRETSKTQFCGRVI</sequence>